<sequence>MSCISGEEFLKQDKEVQEVLIKWWREHSNIHDLVTSPTVEFKVYTLEQWGVMYTCIPLLQTHHLIQFIEDRTYKSKLEMTYDLENNNYEFLIKYSNTEGQFIFSNKSGILQALWEVVCKLIKQDNK</sequence>
<evidence type="ECO:0000313" key="2">
    <source>
        <dbReference type="Proteomes" id="UP000223854"/>
    </source>
</evidence>
<organism evidence="1 2">
    <name type="scientific">Clostridium sporogenes</name>
    <dbReference type="NCBI Taxonomy" id="1509"/>
    <lineage>
        <taxon>Bacteria</taxon>
        <taxon>Bacillati</taxon>
        <taxon>Bacillota</taxon>
        <taxon>Clostridia</taxon>
        <taxon>Eubacteriales</taxon>
        <taxon>Clostridiaceae</taxon>
        <taxon>Clostridium</taxon>
    </lineage>
</organism>
<dbReference type="RefSeq" id="WP_098926902.1">
    <property type="nucleotide sequence ID" value="NZ_CBCRVC010000006.1"/>
</dbReference>
<dbReference type="EMBL" id="PDLH01000007">
    <property type="protein sequence ID" value="PHG98890.1"/>
    <property type="molecule type" value="Genomic_DNA"/>
</dbReference>
<evidence type="ECO:0000313" key="1">
    <source>
        <dbReference type="EMBL" id="PHG98890.1"/>
    </source>
</evidence>
<protein>
    <submittedName>
        <fullName evidence="1">Uncharacterized protein</fullName>
    </submittedName>
</protein>
<reference evidence="1 2" key="1">
    <citation type="submission" date="2017-09" db="EMBL/GenBank/DDBJ databases">
        <title>FDA dAtabase for Regulatory Grade micrObial Sequences (FDA-ARGOS): Supporting development and validation of Infectious Disease Dx tests.</title>
        <authorList>
            <person name="Kerrigan L."/>
            <person name="Long C."/>
            <person name="Tallon L.J."/>
            <person name="Sadzewicz L."/>
            <person name="Ott S."/>
            <person name="Zhao X."/>
            <person name="Nagaraj S."/>
            <person name="Vavikolanu K."/>
            <person name="Aluvathingal J."/>
            <person name="Nadendla S."/>
            <person name="Sichtig H."/>
        </authorList>
    </citation>
    <scope>NUCLEOTIDE SEQUENCE [LARGE SCALE GENOMIC DNA]</scope>
    <source>
        <strain evidence="1 2">FDAARGOS_423</strain>
    </source>
</reference>
<proteinExistence type="predicted"/>
<accession>A0ABX4K148</accession>
<dbReference type="Proteomes" id="UP000223854">
    <property type="component" value="Unassembled WGS sequence"/>
</dbReference>
<name>A0ABX4K148_CLOSG</name>
<comment type="caution">
    <text evidence="1">The sequence shown here is derived from an EMBL/GenBank/DDBJ whole genome shotgun (WGS) entry which is preliminary data.</text>
</comment>
<gene>
    <name evidence="1" type="ORF">CRX47_03165</name>
</gene>
<keyword evidence="2" id="KW-1185">Reference proteome</keyword>